<organism evidence="2 3">
    <name type="scientific">Cyphellophora europaea (strain CBS 101466)</name>
    <name type="common">Phialophora europaea</name>
    <dbReference type="NCBI Taxonomy" id="1220924"/>
    <lineage>
        <taxon>Eukaryota</taxon>
        <taxon>Fungi</taxon>
        <taxon>Dikarya</taxon>
        <taxon>Ascomycota</taxon>
        <taxon>Pezizomycotina</taxon>
        <taxon>Eurotiomycetes</taxon>
        <taxon>Chaetothyriomycetidae</taxon>
        <taxon>Chaetothyriales</taxon>
        <taxon>Cyphellophoraceae</taxon>
        <taxon>Cyphellophora</taxon>
    </lineage>
</organism>
<dbReference type="Proteomes" id="UP000030752">
    <property type="component" value="Unassembled WGS sequence"/>
</dbReference>
<feature type="region of interest" description="Disordered" evidence="1">
    <location>
        <begin position="112"/>
        <end position="159"/>
    </location>
</feature>
<dbReference type="OrthoDB" id="2192830at2759"/>
<feature type="compositionally biased region" description="Polar residues" evidence="1">
    <location>
        <begin position="396"/>
        <end position="430"/>
    </location>
</feature>
<keyword evidence="3" id="KW-1185">Reference proteome</keyword>
<feature type="region of interest" description="Disordered" evidence="1">
    <location>
        <begin position="296"/>
        <end position="327"/>
    </location>
</feature>
<dbReference type="Gene3D" id="3.10.350.10">
    <property type="entry name" value="LysM domain"/>
    <property type="match status" value="1"/>
</dbReference>
<accession>W2SEB1</accession>
<dbReference type="AlphaFoldDB" id="W2SEB1"/>
<dbReference type="EMBL" id="KB822711">
    <property type="protein sequence ID" value="ETN47071.1"/>
    <property type="molecule type" value="Genomic_DNA"/>
</dbReference>
<proteinExistence type="predicted"/>
<dbReference type="GeneID" id="19968600"/>
<reference evidence="2 3" key="1">
    <citation type="submission" date="2013-03" db="EMBL/GenBank/DDBJ databases">
        <title>The Genome Sequence of Phialophora europaea CBS 101466.</title>
        <authorList>
            <consortium name="The Broad Institute Genomics Platform"/>
            <person name="Cuomo C."/>
            <person name="de Hoog S."/>
            <person name="Gorbushina A."/>
            <person name="Walker B."/>
            <person name="Young S.K."/>
            <person name="Zeng Q."/>
            <person name="Gargeya S."/>
            <person name="Fitzgerald M."/>
            <person name="Haas B."/>
            <person name="Abouelleil A."/>
            <person name="Allen A.W."/>
            <person name="Alvarado L."/>
            <person name="Arachchi H.M."/>
            <person name="Berlin A.M."/>
            <person name="Chapman S.B."/>
            <person name="Gainer-Dewar J."/>
            <person name="Goldberg J."/>
            <person name="Griggs A."/>
            <person name="Gujja S."/>
            <person name="Hansen M."/>
            <person name="Howarth C."/>
            <person name="Imamovic A."/>
            <person name="Ireland A."/>
            <person name="Larimer J."/>
            <person name="McCowan C."/>
            <person name="Murphy C."/>
            <person name="Pearson M."/>
            <person name="Poon T.W."/>
            <person name="Priest M."/>
            <person name="Roberts A."/>
            <person name="Saif S."/>
            <person name="Shea T."/>
            <person name="Sisk P."/>
            <person name="Sykes S."/>
            <person name="Wortman J."/>
            <person name="Nusbaum C."/>
            <person name="Birren B."/>
        </authorList>
    </citation>
    <scope>NUCLEOTIDE SEQUENCE [LARGE SCALE GENOMIC DNA]</scope>
    <source>
        <strain evidence="2 3">CBS 101466</strain>
    </source>
</reference>
<evidence type="ECO:0000313" key="2">
    <source>
        <dbReference type="EMBL" id="ETN47071.1"/>
    </source>
</evidence>
<dbReference type="InParanoid" id="W2SEB1"/>
<feature type="compositionally biased region" description="Basic and acidic residues" evidence="1">
    <location>
        <begin position="185"/>
        <end position="199"/>
    </location>
</feature>
<feature type="compositionally biased region" description="Low complexity" evidence="1">
    <location>
        <begin position="36"/>
        <end position="53"/>
    </location>
</feature>
<feature type="compositionally biased region" description="Polar residues" evidence="1">
    <location>
        <begin position="1"/>
        <end position="21"/>
    </location>
</feature>
<evidence type="ECO:0000256" key="1">
    <source>
        <dbReference type="SAM" id="MobiDB-lite"/>
    </source>
</evidence>
<sequence>MSTPNTSLYQTSNSSTSTLRPRNTRLISYFGDETETSSNATATATSTSSSKATPLFPDRGPSPSINRSRAADKPGSASGSASNSRKTSAEASRAASTDIWSSWSSIASSLLGGDVNPSGKGKPKGAVTNPKWMKQDRAYSSSPTTPQWGPKTNGLSDVVPGSLEDRQALLQAKRREALLLGGAQESRDSSGRYKRRDSDADIQVNNGVEHDQDALVYVHKTAREDTLAGVMLRYGCQPDVFRKVNRFWPNDNIQVRNHVFLPVEACSVRGKKVEGPQAGSDLLGAAIEDLAKTTTPGKGALKRMGTHTAPEQAPSPTAEAFPSYSNDNPDLRHDSWVSLPNFPDPVAILRIPRSSLGYFPRARRKSLSKPAHTDSSVTSTPRSSFDNLRHPLSHAAQMSLSQNASPVRRPTLSTRQSSGRPRSSSTTQGSFIEALRGPGGVGTLRGLRTEPSRPGPAEDPLNRKFAQLFPDLAITSKEAQKTLAPPPIGSFRSTPRASMDSVRSARSNSSGLSELAGGVEGWVRKMAAGKGAAKRGAGPMADLIELETTSDAGDGDGAASERDNVLTPTMPAAAELPSTGLSSSAKSSALQQQQQQQQQQTQEDMLNERFPVRGRVRSAYDGAK</sequence>
<feature type="compositionally biased region" description="Polar residues" evidence="1">
    <location>
        <begin position="373"/>
        <end position="386"/>
    </location>
</feature>
<feature type="compositionally biased region" description="Polar residues" evidence="1">
    <location>
        <begin position="138"/>
        <end position="147"/>
    </location>
</feature>
<feature type="region of interest" description="Disordered" evidence="1">
    <location>
        <begin position="365"/>
        <end position="462"/>
    </location>
</feature>
<feature type="region of interest" description="Disordered" evidence="1">
    <location>
        <begin position="180"/>
        <end position="199"/>
    </location>
</feature>
<gene>
    <name evidence="2" type="ORF">HMPREF1541_01261</name>
</gene>
<dbReference type="HOGENOM" id="CLU_015384_1_1_1"/>
<name>W2SEB1_CYPE1</name>
<dbReference type="VEuPathDB" id="FungiDB:HMPREF1541_01261"/>
<dbReference type="eggNOG" id="ENOG502SBZ1">
    <property type="taxonomic scope" value="Eukaryota"/>
</dbReference>
<dbReference type="InterPro" id="IPR036779">
    <property type="entry name" value="LysM_dom_sf"/>
</dbReference>
<feature type="region of interest" description="Disordered" evidence="1">
    <location>
        <begin position="1"/>
        <end position="90"/>
    </location>
</feature>
<feature type="compositionally biased region" description="Low complexity" evidence="1">
    <location>
        <begin position="581"/>
        <end position="602"/>
    </location>
</feature>
<evidence type="ECO:0000313" key="3">
    <source>
        <dbReference type="Proteomes" id="UP000030752"/>
    </source>
</evidence>
<feature type="compositionally biased region" description="Polar residues" evidence="1">
    <location>
        <begin position="77"/>
        <end position="90"/>
    </location>
</feature>
<feature type="compositionally biased region" description="Low complexity" evidence="1">
    <location>
        <begin position="531"/>
        <end position="541"/>
    </location>
</feature>
<feature type="region of interest" description="Disordered" evidence="1">
    <location>
        <begin position="531"/>
        <end position="624"/>
    </location>
</feature>
<evidence type="ECO:0008006" key="4">
    <source>
        <dbReference type="Google" id="ProtNLM"/>
    </source>
</evidence>
<dbReference type="RefSeq" id="XP_008711783.1">
    <property type="nucleotide sequence ID" value="XM_008713561.1"/>
</dbReference>
<feature type="region of interest" description="Disordered" evidence="1">
    <location>
        <begin position="477"/>
        <end position="513"/>
    </location>
</feature>
<protein>
    <recommendedName>
        <fullName evidence="4">LysM domain-containing protein</fullName>
    </recommendedName>
</protein>